<evidence type="ECO:0000313" key="2">
    <source>
        <dbReference type="EMBL" id="PPJ52733.1"/>
    </source>
</evidence>
<dbReference type="OrthoDB" id="10641091at2759"/>
<feature type="compositionally biased region" description="Polar residues" evidence="1">
    <location>
        <begin position="393"/>
        <end position="402"/>
    </location>
</feature>
<evidence type="ECO:0000256" key="1">
    <source>
        <dbReference type="SAM" id="MobiDB-lite"/>
    </source>
</evidence>
<protein>
    <submittedName>
        <fullName evidence="2">Uncharacterized protein</fullName>
    </submittedName>
</protein>
<evidence type="ECO:0000313" key="3">
    <source>
        <dbReference type="Proteomes" id="UP000237631"/>
    </source>
</evidence>
<name>A0A2S6BZ32_9PEZI</name>
<comment type="caution">
    <text evidence="2">The sequence shown here is derived from an EMBL/GenBank/DDBJ whole genome shotgun (WGS) entry which is preliminary data.</text>
</comment>
<gene>
    <name evidence="2" type="ORF">CBER1_11350</name>
</gene>
<proteinExistence type="predicted"/>
<feature type="compositionally biased region" description="Basic and acidic residues" evidence="1">
    <location>
        <begin position="407"/>
        <end position="427"/>
    </location>
</feature>
<feature type="region of interest" description="Disordered" evidence="1">
    <location>
        <begin position="259"/>
        <end position="289"/>
    </location>
</feature>
<dbReference type="Proteomes" id="UP000237631">
    <property type="component" value="Unassembled WGS sequence"/>
</dbReference>
<feature type="compositionally biased region" description="Basic and acidic residues" evidence="1">
    <location>
        <begin position="275"/>
        <end position="289"/>
    </location>
</feature>
<organism evidence="2 3">
    <name type="scientific">Cercospora berteroae</name>
    <dbReference type="NCBI Taxonomy" id="357750"/>
    <lineage>
        <taxon>Eukaryota</taxon>
        <taxon>Fungi</taxon>
        <taxon>Dikarya</taxon>
        <taxon>Ascomycota</taxon>
        <taxon>Pezizomycotina</taxon>
        <taxon>Dothideomycetes</taxon>
        <taxon>Dothideomycetidae</taxon>
        <taxon>Mycosphaerellales</taxon>
        <taxon>Mycosphaerellaceae</taxon>
        <taxon>Cercospora</taxon>
    </lineage>
</organism>
<feature type="region of interest" description="Disordered" evidence="1">
    <location>
        <begin position="364"/>
        <end position="427"/>
    </location>
</feature>
<reference evidence="3" key="1">
    <citation type="journal article" date="2017" name="bioRxiv">
        <title>Conservation of a gene cluster reveals novel cercosporin biosynthetic mechanisms and extends production to the genus Colletotrichum.</title>
        <authorList>
            <person name="de Jonge R."/>
            <person name="Ebert M.K."/>
            <person name="Huitt-Roehl C.R."/>
            <person name="Pal P."/>
            <person name="Suttle J.C."/>
            <person name="Spanner R.E."/>
            <person name="Neubauer J.D."/>
            <person name="Jurick W.M.II."/>
            <person name="Stott K.A."/>
            <person name="Secor G.A."/>
            <person name="Thomma B.P.H.J."/>
            <person name="Van de Peer Y."/>
            <person name="Townsend C.A."/>
            <person name="Bolton M.D."/>
        </authorList>
    </citation>
    <scope>NUCLEOTIDE SEQUENCE [LARGE SCALE GENOMIC DNA]</scope>
    <source>
        <strain evidence="3">CBS538.71</strain>
    </source>
</reference>
<accession>A0A2S6BZ32</accession>
<dbReference type="AlphaFoldDB" id="A0A2S6BZ32"/>
<keyword evidence="3" id="KW-1185">Reference proteome</keyword>
<dbReference type="EMBL" id="PNEN01001668">
    <property type="protein sequence ID" value="PPJ52733.1"/>
    <property type="molecule type" value="Genomic_DNA"/>
</dbReference>
<sequence>MLSLVRFIANVAHRLSGAGQDNSTQLDKAPPKSRAPNTRLRPANALDPYFLELFEQLYEKTAQLADCKHQKWDSDGRFHDRQRDLDLAQSHVDFARNNLNYDFTDLVESAQEMIQWESPQQTEEESTMAQIESRISGLESDIFERWSLIFRHTQEYVQKCLDTYFEAQWSLSHSWCIDMCHMMYMHNLTQERKHDLRALKVDRAFSRHQNDGTDFESDIKHAERILEGMEGRRRRFDDRFMNMAVKKLLIVTGRLQLAGDSPDHPRSINPAEPYSRSEIDSPDARSAEERYLEARDDLIEFQEDLQRNEFACRNDESQHMLVFPRSSPARFDALVRRKVQHIRARIEEAKGRLQEAASELAQLGRDIPSLTGPSDTHSRRESRLGSGGRVSRENSQGPSPQRSARKRGADGKAKRDYIKSLAKFDKT</sequence>
<feature type="region of interest" description="Disordered" evidence="1">
    <location>
        <begin position="18"/>
        <end position="41"/>
    </location>
</feature>